<dbReference type="Proteomes" id="UP000293547">
    <property type="component" value="Unassembled WGS sequence"/>
</dbReference>
<reference evidence="1 2" key="1">
    <citation type="journal article" date="2019" name="bioRxiv">
        <title>Genomics, evolutionary history and diagnostics of the Alternaria alternata species group including apple and Asian pear pathotypes.</title>
        <authorList>
            <person name="Armitage A.D."/>
            <person name="Cockerton H.M."/>
            <person name="Sreenivasaprasad S."/>
            <person name="Woodhall J.W."/>
            <person name="Lane C.R."/>
            <person name="Harrison R.J."/>
            <person name="Clarkson J.P."/>
        </authorList>
    </citation>
    <scope>NUCLEOTIDE SEQUENCE [LARGE SCALE GENOMIC DNA]</scope>
    <source>
        <strain evidence="1 2">FERA 650</strain>
    </source>
</reference>
<comment type="caution">
    <text evidence="1">The sequence shown here is derived from an EMBL/GenBank/DDBJ whole genome shotgun (WGS) entry which is preliminary data.</text>
</comment>
<evidence type="ECO:0000313" key="2">
    <source>
        <dbReference type="Proteomes" id="UP000293547"/>
    </source>
</evidence>
<dbReference type="EMBL" id="PDWZ02000024">
    <property type="protein sequence ID" value="KAB2098610.1"/>
    <property type="molecule type" value="Genomic_DNA"/>
</dbReference>
<name>A0ACB6F2I0_9PLEO</name>
<protein>
    <submittedName>
        <fullName evidence="1">Uncharacterized protein</fullName>
    </submittedName>
</protein>
<sequence>MDELRDTYEKAIRSVQPRGPYAFLGMSLGALIAFDLAKRFEQLGEEVAFVGSLDGAPRNSAMQTTTASTELLALDVLKLRGVLSWKEVEDLGEVYKKEGSGSIIARLIHSHRIALDSGGFTTDSFMAFMRTLDSGTQISSKYECIGKIGKLDVFQANPVATWNITEEQWSAGMQCWTNFVEDIKFHRVPGDHMTLISPPHIVTFQAVLAKALAYRGI</sequence>
<proteinExistence type="predicted"/>
<accession>A0ACB6F2I0</accession>
<organism evidence="1 2">
    <name type="scientific">Alternaria gaisen</name>
    <dbReference type="NCBI Taxonomy" id="167740"/>
    <lineage>
        <taxon>Eukaryota</taxon>
        <taxon>Fungi</taxon>
        <taxon>Dikarya</taxon>
        <taxon>Ascomycota</taxon>
        <taxon>Pezizomycotina</taxon>
        <taxon>Dothideomycetes</taxon>
        <taxon>Pleosporomycetidae</taxon>
        <taxon>Pleosporales</taxon>
        <taxon>Pleosporineae</taxon>
        <taxon>Pleosporaceae</taxon>
        <taxon>Alternaria</taxon>
        <taxon>Alternaria sect. Alternaria</taxon>
    </lineage>
</organism>
<evidence type="ECO:0000313" key="1">
    <source>
        <dbReference type="EMBL" id="KAB2098610.1"/>
    </source>
</evidence>
<gene>
    <name evidence="1" type="ORF">AG0111_0g13161</name>
</gene>
<keyword evidence="2" id="KW-1185">Reference proteome</keyword>